<dbReference type="InterPro" id="IPR023205">
    <property type="entry name" value="DsbA/DsbL"/>
</dbReference>
<evidence type="ECO:0000256" key="1">
    <source>
        <dbReference type="ARBA" id="ARBA00005791"/>
    </source>
</evidence>
<evidence type="ECO:0000256" key="5">
    <source>
        <dbReference type="ARBA" id="ARBA00023284"/>
    </source>
</evidence>
<dbReference type="InterPro" id="IPR050824">
    <property type="entry name" value="Thiol_disulfide_DsbA"/>
</dbReference>
<accession>X1D382</accession>
<evidence type="ECO:0000256" key="2">
    <source>
        <dbReference type="ARBA" id="ARBA00013831"/>
    </source>
</evidence>
<dbReference type="Pfam" id="PF01323">
    <property type="entry name" value="DSBA"/>
    <property type="match status" value="1"/>
</dbReference>
<organism evidence="7">
    <name type="scientific">marine sediment metagenome</name>
    <dbReference type="NCBI Taxonomy" id="412755"/>
    <lineage>
        <taxon>unclassified sequences</taxon>
        <taxon>metagenomes</taxon>
        <taxon>ecological metagenomes</taxon>
    </lineage>
</organism>
<comment type="similarity">
    <text evidence="1">Belongs to the thioredoxin family. DsbA subfamily.</text>
</comment>
<evidence type="ECO:0000259" key="6">
    <source>
        <dbReference type="Pfam" id="PF01323"/>
    </source>
</evidence>
<proteinExistence type="inferred from homology"/>
<dbReference type="PIRSF" id="PIRSF001488">
    <property type="entry name" value="Tdi_protein"/>
    <property type="match status" value="1"/>
</dbReference>
<dbReference type="GO" id="GO:0016491">
    <property type="term" value="F:oxidoreductase activity"/>
    <property type="evidence" value="ECO:0007669"/>
    <property type="project" value="InterPro"/>
</dbReference>
<reference evidence="7" key="1">
    <citation type="journal article" date="2014" name="Front. Microbiol.">
        <title>High frequency of phylogenetically diverse reductive dehalogenase-homologous genes in deep subseafloor sedimentary metagenomes.</title>
        <authorList>
            <person name="Kawai M."/>
            <person name="Futagami T."/>
            <person name="Toyoda A."/>
            <person name="Takaki Y."/>
            <person name="Nishi S."/>
            <person name="Hori S."/>
            <person name="Arai W."/>
            <person name="Tsubouchi T."/>
            <person name="Morono Y."/>
            <person name="Uchiyama I."/>
            <person name="Ito T."/>
            <person name="Fujiyama A."/>
            <person name="Inagaki F."/>
            <person name="Takami H."/>
        </authorList>
    </citation>
    <scope>NUCLEOTIDE SEQUENCE</scope>
    <source>
        <strain evidence="7">Expedition CK06-06</strain>
    </source>
</reference>
<dbReference type="InterPro" id="IPR001853">
    <property type="entry name" value="DSBA-like_thioredoxin_dom"/>
</dbReference>
<dbReference type="PANTHER" id="PTHR35891:SF2">
    <property type="entry name" value="THIOL:DISULFIDE INTERCHANGE PROTEIN DSBA"/>
    <property type="match status" value="1"/>
</dbReference>
<evidence type="ECO:0000313" key="7">
    <source>
        <dbReference type="EMBL" id="GAG99562.1"/>
    </source>
</evidence>
<dbReference type="AlphaFoldDB" id="X1D382"/>
<dbReference type="EMBL" id="BART01020057">
    <property type="protein sequence ID" value="GAG99562.1"/>
    <property type="molecule type" value="Genomic_DNA"/>
</dbReference>
<gene>
    <name evidence="7" type="ORF">S01H4_37350</name>
</gene>
<dbReference type="SUPFAM" id="SSF52833">
    <property type="entry name" value="Thioredoxin-like"/>
    <property type="match status" value="1"/>
</dbReference>
<dbReference type="PANTHER" id="PTHR35891">
    <property type="entry name" value="THIOL:DISULFIDE INTERCHANGE PROTEIN DSBA"/>
    <property type="match status" value="1"/>
</dbReference>
<keyword evidence="5" id="KW-0676">Redox-active center</keyword>
<dbReference type="InterPro" id="IPR036249">
    <property type="entry name" value="Thioredoxin-like_sf"/>
</dbReference>
<evidence type="ECO:0000256" key="4">
    <source>
        <dbReference type="ARBA" id="ARBA00023157"/>
    </source>
</evidence>
<feature type="non-terminal residue" evidence="7">
    <location>
        <position position="208"/>
    </location>
</feature>
<feature type="domain" description="DSBA-like thioredoxin" evidence="6">
    <location>
        <begin position="54"/>
        <end position="193"/>
    </location>
</feature>
<dbReference type="CDD" id="cd03019">
    <property type="entry name" value="DsbA_DsbA"/>
    <property type="match status" value="1"/>
</dbReference>
<dbReference type="Gene3D" id="3.40.30.10">
    <property type="entry name" value="Glutaredoxin"/>
    <property type="match status" value="1"/>
</dbReference>
<evidence type="ECO:0000256" key="3">
    <source>
        <dbReference type="ARBA" id="ARBA00022729"/>
    </source>
</evidence>
<keyword evidence="3" id="KW-0732">Signal</keyword>
<protein>
    <recommendedName>
        <fullName evidence="2">Thiol:disulfide interchange protein DsbA</fullName>
    </recommendedName>
</protein>
<sequence length="208" mass="22877">MNKKEFGLLAILGTLFMVSSSLLAQGSVTGKYREGVHYQAIENAPMTTGDTVEVAEAFSYMCTHCATFEPHIKAWHGRQGANVKFRRIPVVFGRGSWETYARAYVTAELMGIADSSHGPLMDKLWKDREVPRSIEELSGFYADFGVNPSTFVATSKSFATDAKLRKDQRALQTANVRGTPSMIVAGKYLVANNSSIGSYDTLLDVVDF</sequence>
<comment type="caution">
    <text evidence="7">The sequence shown here is derived from an EMBL/GenBank/DDBJ whole genome shotgun (WGS) entry which is preliminary data.</text>
</comment>
<keyword evidence="4" id="KW-1015">Disulfide bond</keyword>
<name>X1D382_9ZZZZ</name>